<dbReference type="SUPFAM" id="SSF52833">
    <property type="entry name" value="Thioredoxin-like"/>
    <property type="match status" value="1"/>
</dbReference>
<keyword evidence="3" id="KW-0413">Isomerase</keyword>
<feature type="signal peptide" evidence="1">
    <location>
        <begin position="1"/>
        <end position="19"/>
    </location>
</feature>
<dbReference type="RefSeq" id="WP_084017931.1">
    <property type="nucleotide sequence ID" value="NZ_FWXS01000008.1"/>
</dbReference>
<dbReference type="GO" id="GO:0016853">
    <property type="term" value="F:isomerase activity"/>
    <property type="evidence" value="ECO:0007669"/>
    <property type="project" value="UniProtKB-KW"/>
</dbReference>
<evidence type="ECO:0000259" key="2">
    <source>
        <dbReference type="PROSITE" id="PS51352"/>
    </source>
</evidence>
<keyword evidence="1" id="KW-0732">Signal</keyword>
<keyword evidence="4" id="KW-1185">Reference proteome</keyword>
<feature type="chain" id="PRO_5012506630" evidence="1">
    <location>
        <begin position="20"/>
        <end position="233"/>
    </location>
</feature>
<dbReference type="Pfam" id="PF00578">
    <property type="entry name" value="AhpC-TSA"/>
    <property type="match status" value="1"/>
</dbReference>
<evidence type="ECO:0000313" key="3">
    <source>
        <dbReference type="EMBL" id="SMC78864.1"/>
    </source>
</evidence>
<dbReference type="PANTHER" id="PTHR42852">
    <property type="entry name" value="THIOL:DISULFIDE INTERCHANGE PROTEIN DSBE"/>
    <property type="match status" value="1"/>
</dbReference>
<evidence type="ECO:0000313" key="4">
    <source>
        <dbReference type="Proteomes" id="UP000192393"/>
    </source>
</evidence>
<gene>
    <name evidence="3" type="ORF">SAMN06296427_10849</name>
</gene>
<proteinExistence type="predicted"/>
<dbReference type="CDD" id="cd02966">
    <property type="entry name" value="TlpA_like_family"/>
    <property type="match status" value="1"/>
</dbReference>
<dbReference type="AlphaFoldDB" id="A0A1W2C1H9"/>
<dbReference type="PANTHER" id="PTHR42852:SF17">
    <property type="entry name" value="THIOREDOXIN-LIKE PROTEIN HI_1115"/>
    <property type="match status" value="1"/>
</dbReference>
<reference evidence="3 4" key="1">
    <citation type="submission" date="2017-04" db="EMBL/GenBank/DDBJ databases">
        <authorList>
            <person name="Afonso C.L."/>
            <person name="Miller P.J."/>
            <person name="Scott M.A."/>
            <person name="Spackman E."/>
            <person name="Goraichik I."/>
            <person name="Dimitrov K.M."/>
            <person name="Suarez D.L."/>
            <person name="Swayne D.E."/>
        </authorList>
    </citation>
    <scope>NUCLEOTIDE SEQUENCE [LARGE SCALE GENOMIC DNA]</scope>
    <source>
        <strain evidence="3 4">CGMCC 1.12708</strain>
    </source>
</reference>
<dbReference type="Proteomes" id="UP000192393">
    <property type="component" value="Unassembled WGS sequence"/>
</dbReference>
<dbReference type="InterPro" id="IPR000866">
    <property type="entry name" value="AhpC/TSA"/>
</dbReference>
<dbReference type="OrthoDB" id="9815205at2"/>
<dbReference type="InterPro" id="IPR050553">
    <property type="entry name" value="Thioredoxin_ResA/DsbE_sf"/>
</dbReference>
<protein>
    <submittedName>
        <fullName evidence="3">Thiol-disulfide isomerase or thioredoxin</fullName>
    </submittedName>
</protein>
<organism evidence="3 4">
    <name type="scientific">Moheibacter sediminis</name>
    <dbReference type="NCBI Taxonomy" id="1434700"/>
    <lineage>
        <taxon>Bacteria</taxon>
        <taxon>Pseudomonadati</taxon>
        <taxon>Bacteroidota</taxon>
        <taxon>Flavobacteriia</taxon>
        <taxon>Flavobacteriales</taxon>
        <taxon>Weeksellaceae</taxon>
        <taxon>Moheibacter</taxon>
    </lineage>
</organism>
<evidence type="ECO:0000256" key="1">
    <source>
        <dbReference type="SAM" id="SignalP"/>
    </source>
</evidence>
<dbReference type="InterPro" id="IPR013766">
    <property type="entry name" value="Thioredoxin_domain"/>
</dbReference>
<dbReference type="GO" id="GO:0016209">
    <property type="term" value="F:antioxidant activity"/>
    <property type="evidence" value="ECO:0007669"/>
    <property type="project" value="InterPro"/>
</dbReference>
<sequence>MKKSILLLFFFIFRSILNAQVTYYITTDSIKMTEENYLQIKKEMNERKDLVGKYQEILIKSDHGNDTIIKTIKFEKITFAIGKNQKFYDPYAEQRKLIGSHFPIELFRDENDNYYDTDFLKGKPTVVNFWFTNCPPCIEEIPDLYKLKKEYDDSVNFIAITFESRKKVNKFLEKKPFFNFYHIPDSQKPINKLKVESYPITFLLNKEGEIVNIYGGNLFFQMQNLKNLLGWLK</sequence>
<feature type="domain" description="Thioredoxin" evidence="2">
    <location>
        <begin position="96"/>
        <end position="233"/>
    </location>
</feature>
<accession>A0A1W2C1H9</accession>
<dbReference type="PROSITE" id="PS51352">
    <property type="entry name" value="THIOREDOXIN_2"/>
    <property type="match status" value="1"/>
</dbReference>
<dbReference type="STRING" id="1434700.SAMN06296427_10849"/>
<dbReference type="InterPro" id="IPR036249">
    <property type="entry name" value="Thioredoxin-like_sf"/>
</dbReference>
<dbReference type="EMBL" id="FWXS01000008">
    <property type="protein sequence ID" value="SMC78864.1"/>
    <property type="molecule type" value="Genomic_DNA"/>
</dbReference>
<dbReference type="GO" id="GO:0016491">
    <property type="term" value="F:oxidoreductase activity"/>
    <property type="evidence" value="ECO:0007669"/>
    <property type="project" value="InterPro"/>
</dbReference>
<name>A0A1W2C1H9_9FLAO</name>
<dbReference type="Gene3D" id="3.40.30.10">
    <property type="entry name" value="Glutaredoxin"/>
    <property type="match status" value="1"/>
</dbReference>